<protein>
    <submittedName>
        <fullName evidence="2">Uncharacterized protein</fullName>
    </submittedName>
</protein>
<evidence type="ECO:0000313" key="3">
    <source>
        <dbReference type="Proteomes" id="UP000249390"/>
    </source>
</evidence>
<organism evidence="2 3">
    <name type="scientific">Cuscuta australis</name>
    <dbReference type="NCBI Taxonomy" id="267555"/>
    <lineage>
        <taxon>Eukaryota</taxon>
        <taxon>Viridiplantae</taxon>
        <taxon>Streptophyta</taxon>
        <taxon>Embryophyta</taxon>
        <taxon>Tracheophyta</taxon>
        <taxon>Spermatophyta</taxon>
        <taxon>Magnoliopsida</taxon>
        <taxon>eudicotyledons</taxon>
        <taxon>Gunneridae</taxon>
        <taxon>Pentapetalae</taxon>
        <taxon>asterids</taxon>
        <taxon>lamiids</taxon>
        <taxon>Solanales</taxon>
        <taxon>Convolvulaceae</taxon>
        <taxon>Cuscuteae</taxon>
        <taxon>Cuscuta</taxon>
        <taxon>Cuscuta subgen. Grammica</taxon>
        <taxon>Cuscuta sect. Cleistogrammica</taxon>
    </lineage>
</organism>
<accession>A0A328DKA2</accession>
<dbReference type="AlphaFoldDB" id="A0A328DKA2"/>
<comment type="caution">
    <text evidence="2">The sequence shown here is derived from an EMBL/GenBank/DDBJ whole genome shotgun (WGS) entry which is preliminary data.</text>
</comment>
<sequence length="100" mass="9874">MMGPAAAVHDHPGVESGLCAWLGRAKVWVKGSDDQGPWVGGLSCALSGWAAAGSSASQGQGLVTGGWVSVHVCTGQGRRGRGGGVTVGSPEGSDKVWGSS</sequence>
<gene>
    <name evidence="2" type="ORF">DM860_006148</name>
</gene>
<keyword evidence="3" id="KW-1185">Reference proteome</keyword>
<dbReference type="Proteomes" id="UP000249390">
    <property type="component" value="Unassembled WGS sequence"/>
</dbReference>
<feature type="region of interest" description="Disordered" evidence="1">
    <location>
        <begin position="77"/>
        <end position="100"/>
    </location>
</feature>
<proteinExistence type="predicted"/>
<name>A0A328DKA2_9ASTE</name>
<reference evidence="2 3" key="1">
    <citation type="submission" date="2018-06" db="EMBL/GenBank/DDBJ databases">
        <title>The Genome of Cuscuta australis (Dodder) Provides Insight into the Evolution of Plant Parasitism.</title>
        <authorList>
            <person name="Liu H."/>
        </authorList>
    </citation>
    <scope>NUCLEOTIDE SEQUENCE [LARGE SCALE GENOMIC DNA]</scope>
    <source>
        <strain evidence="3">cv. Yunnan</strain>
        <tissue evidence="2">Vines</tissue>
    </source>
</reference>
<evidence type="ECO:0000256" key="1">
    <source>
        <dbReference type="SAM" id="MobiDB-lite"/>
    </source>
</evidence>
<evidence type="ECO:0000313" key="2">
    <source>
        <dbReference type="EMBL" id="RAL45994.1"/>
    </source>
</evidence>
<dbReference type="EMBL" id="NQVE01000125">
    <property type="protein sequence ID" value="RAL45994.1"/>
    <property type="molecule type" value="Genomic_DNA"/>
</dbReference>